<comment type="caution">
    <text evidence="2">The sequence shown here is derived from an EMBL/GenBank/DDBJ whole genome shotgun (WGS) entry which is preliminary data.</text>
</comment>
<feature type="compositionally biased region" description="Polar residues" evidence="1">
    <location>
        <begin position="73"/>
        <end position="89"/>
    </location>
</feature>
<organism evidence="2 3">
    <name type="scientific">Eleusine coracana subsp. coracana</name>
    <dbReference type="NCBI Taxonomy" id="191504"/>
    <lineage>
        <taxon>Eukaryota</taxon>
        <taxon>Viridiplantae</taxon>
        <taxon>Streptophyta</taxon>
        <taxon>Embryophyta</taxon>
        <taxon>Tracheophyta</taxon>
        <taxon>Spermatophyta</taxon>
        <taxon>Magnoliopsida</taxon>
        <taxon>Liliopsida</taxon>
        <taxon>Poales</taxon>
        <taxon>Poaceae</taxon>
        <taxon>PACMAD clade</taxon>
        <taxon>Chloridoideae</taxon>
        <taxon>Cynodonteae</taxon>
        <taxon>Eleusininae</taxon>
        <taxon>Eleusine</taxon>
    </lineage>
</organism>
<reference evidence="2" key="2">
    <citation type="submission" date="2021-12" db="EMBL/GenBank/DDBJ databases">
        <title>Resequencing data analysis of finger millet.</title>
        <authorList>
            <person name="Hatakeyama M."/>
            <person name="Aluri S."/>
            <person name="Balachadran M.T."/>
            <person name="Sivarajan S.R."/>
            <person name="Poveda L."/>
            <person name="Shimizu-Inatsugi R."/>
            <person name="Schlapbach R."/>
            <person name="Sreeman S.M."/>
            <person name="Shimizu K.K."/>
        </authorList>
    </citation>
    <scope>NUCLEOTIDE SEQUENCE</scope>
</reference>
<evidence type="ECO:0000313" key="2">
    <source>
        <dbReference type="EMBL" id="GJN11430.1"/>
    </source>
</evidence>
<reference evidence="2" key="1">
    <citation type="journal article" date="2018" name="DNA Res.">
        <title>Multiple hybrid de novo genome assembly of finger millet, an orphan allotetraploid crop.</title>
        <authorList>
            <person name="Hatakeyama M."/>
            <person name="Aluri S."/>
            <person name="Balachadran M.T."/>
            <person name="Sivarajan S.R."/>
            <person name="Patrignani A."/>
            <person name="Gruter S."/>
            <person name="Poveda L."/>
            <person name="Shimizu-Inatsugi R."/>
            <person name="Baeten J."/>
            <person name="Francoijs K.J."/>
            <person name="Nataraja K.N."/>
            <person name="Reddy Y.A.N."/>
            <person name="Phadnis S."/>
            <person name="Ravikumar R.L."/>
            <person name="Schlapbach R."/>
            <person name="Sreeman S.M."/>
            <person name="Shimizu K.K."/>
        </authorList>
    </citation>
    <scope>NUCLEOTIDE SEQUENCE</scope>
</reference>
<feature type="region of interest" description="Disordered" evidence="1">
    <location>
        <begin position="50"/>
        <end position="102"/>
    </location>
</feature>
<accession>A0AAV5DMM7</accession>
<dbReference type="Proteomes" id="UP001054889">
    <property type="component" value="Unassembled WGS sequence"/>
</dbReference>
<dbReference type="AlphaFoldDB" id="A0AAV5DMM7"/>
<evidence type="ECO:0000313" key="3">
    <source>
        <dbReference type="Proteomes" id="UP001054889"/>
    </source>
</evidence>
<protein>
    <submittedName>
        <fullName evidence="2">Uncharacterized protein</fullName>
    </submittedName>
</protein>
<dbReference type="EMBL" id="BQKI01000018">
    <property type="protein sequence ID" value="GJN11430.1"/>
    <property type="molecule type" value="Genomic_DNA"/>
</dbReference>
<name>A0AAV5DMM7_ELECO</name>
<sequence>MERASHRSRAPVCAASRRDPGSVTNATAICCRESAGSRFRLTGSAEASEAIAARSGGRPSQVVKKRGHPDPESATSATATALRNRSTGRGTPLRPRRQGPARRCCCGAKERHPVVAVGHLEQRDIATVAVVDCQGAEKAVRPLFPVLFSFSLYRGSKQPCNRYASSNLIQICE</sequence>
<evidence type="ECO:0000256" key="1">
    <source>
        <dbReference type="SAM" id="MobiDB-lite"/>
    </source>
</evidence>
<gene>
    <name evidence="2" type="primary">ga29624</name>
    <name evidence="2" type="ORF">PR202_ga29624</name>
</gene>
<feature type="region of interest" description="Disordered" evidence="1">
    <location>
        <begin position="1"/>
        <end position="25"/>
    </location>
</feature>
<keyword evidence="3" id="KW-1185">Reference proteome</keyword>
<proteinExistence type="predicted"/>